<dbReference type="SUPFAM" id="SSF54427">
    <property type="entry name" value="NTF2-like"/>
    <property type="match status" value="1"/>
</dbReference>
<gene>
    <name evidence="2" type="ORF">F8566_17170</name>
</gene>
<comment type="caution">
    <text evidence="2">The sequence shown here is derived from an EMBL/GenBank/DDBJ whole genome shotgun (WGS) entry which is preliminary data.</text>
</comment>
<evidence type="ECO:0000259" key="1">
    <source>
        <dbReference type="Pfam" id="PF12680"/>
    </source>
</evidence>
<dbReference type="InterPro" id="IPR032710">
    <property type="entry name" value="NTF2-like_dom_sf"/>
</dbReference>
<dbReference type="OrthoDB" id="4942966at2"/>
<evidence type="ECO:0000313" key="3">
    <source>
        <dbReference type="Proteomes" id="UP000468735"/>
    </source>
</evidence>
<sequence>MDMREAAERFARVWEAAWARSDVDAIAELYAEDCVHRSMPFRPPHVGRAALIEYLRGSFAEEPASDVRFGTPIVDGDRAVVEFRVLAEGPITLAGCAFVRFAPDGLVAEVRDYWHVVEGHQEPSGTLFFS</sequence>
<dbReference type="InterPro" id="IPR037401">
    <property type="entry name" value="SnoaL-like"/>
</dbReference>
<protein>
    <submittedName>
        <fullName evidence="2">Nuclear transport factor 2 family protein</fullName>
    </submittedName>
</protein>
<organism evidence="2 3">
    <name type="scientific">Actinomadura rudentiformis</name>
    <dbReference type="NCBI Taxonomy" id="359158"/>
    <lineage>
        <taxon>Bacteria</taxon>
        <taxon>Bacillati</taxon>
        <taxon>Actinomycetota</taxon>
        <taxon>Actinomycetes</taxon>
        <taxon>Streptosporangiales</taxon>
        <taxon>Thermomonosporaceae</taxon>
        <taxon>Actinomadura</taxon>
    </lineage>
</organism>
<proteinExistence type="predicted"/>
<dbReference type="Gene3D" id="3.10.450.50">
    <property type="match status" value="1"/>
</dbReference>
<reference evidence="2 3" key="1">
    <citation type="submission" date="2019-09" db="EMBL/GenBank/DDBJ databases">
        <title>Actinomadura physcomitrii sp. nov., a novel actinomycete isolated from moss [Physcomitrium sphaericum (Ludw) Fuernr].</title>
        <authorList>
            <person name="Zhuang X."/>
            <person name="Liu C."/>
        </authorList>
    </citation>
    <scope>NUCLEOTIDE SEQUENCE [LARGE SCALE GENOMIC DNA]</scope>
    <source>
        <strain evidence="2 3">HMC1</strain>
    </source>
</reference>
<dbReference type="EMBL" id="WBMT01000007">
    <property type="protein sequence ID" value="KAB2348620.1"/>
    <property type="molecule type" value="Genomic_DNA"/>
</dbReference>
<name>A0A6H9YMH6_9ACTN</name>
<dbReference type="Proteomes" id="UP000468735">
    <property type="component" value="Unassembled WGS sequence"/>
</dbReference>
<evidence type="ECO:0000313" key="2">
    <source>
        <dbReference type="EMBL" id="KAB2348620.1"/>
    </source>
</evidence>
<feature type="domain" description="SnoaL-like" evidence="1">
    <location>
        <begin position="14"/>
        <end position="110"/>
    </location>
</feature>
<keyword evidence="3" id="KW-1185">Reference proteome</keyword>
<dbReference type="AlphaFoldDB" id="A0A6H9YMH6"/>
<dbReference type="Pfam" id="PF12680">
    <property type="entry name" value="SnoaL_2"/>
    <property type="match status" value="1"/>
</dbReference>
<accession>A0A6H9YMH6</accession>